<dbReference type="SUPFAM" id="SSF49464">
    <property type="entry name" value="Carboxypeptidase regulatory domain-like"/>
    <property type="match status" value="1"/>
</dbReference>
<dbReference type="RefSeq" id="WP_136579222.1">
    <property type="nucleotide sequence ID" value="NZ_STFF01000006.1"/>
</dbReference>
<dbReference type="InterPro" id="IPR008969">
    <property type="entry name" value="CarboxyPept-like_regulatory"/>
</dbReference>
<keyword evidence="2" id="KW-0998">Cell outer membrane</keyword>
<sequence>MRKLLLLAFLFLHAITSALAQQAVKGKILDDMGAPISGASILIKGTSFGTTSDITGSFSITLPPNAKTLIISALGYGEKQIPVGKEAEFTISLNRAQKSMDEVVVVAYGTAKKESITGAVTSISAASIEKRPLTNAVAALEGSAAGIQINNTVGQPGSSPSIRIRGFSSANYSNDPLYIIDGVPFGGSVADINPADIESISVLKDAASSALYGNRASNGVIIMTTKKGLKNAPTSLNFTMNQGLYDRGINEYERLNPNQFMETMWKGYRNSLRTSAPGTYPTDSAAGARATSNLISDVLRLNIYNKPDNALFDSDGKLVSDAQILPLYAEDLDWFNPYERLGRRQDYNLSGRTGSEKNSLYFSVGYLNEKGYINYSDFKRISGRINAELNATKWLKYGFNIAGTHQISNNTPAGSGSAGSIVNPINFSRNMAPIYPVHLHTAGTGEYILDGLGNKQYDNGNASRPTGTAGRHAIWENELNKDRYYRNTVMGQAYATINFLKHFSFNFTGDINARSDDEQVYGNAVIGDGAPTGRAFRYNYRYLNYTTRQSLGWNQAFNDHNVEVLAGHENFNYEFNYLYAFKTGEVVPNGVQLVNFTTISSLTDLRDQYRTEGYFTRAKYSYKDKYFIDASFRRDASSKFLDPWGNFYSIGGSWTISKERFFDQLSNKINFLKVRASYGEVGNDGGTGSPSYYIAKALYDLNQNANLGAVYRIQFENPNLVWEKSASIGAAVEGRIYNRANFTIEYFDKKSKNLIFNYNLPLSAGPTSTSNAEAVLVQNVGSISNRGWEFTFDVDVVRTKDFTFNFGANATWLKNVVEELPEPNRERGIVSGTKKLMEGHGIYDYWLPQFVGVDQMTGNSLYKVDTVTYNASNPVPAASLVTINGANYTTNVSYAERNWSGSAIPDVFGSFSPTFRYKNITLSSLFTYALGGKIYDNSYISLMSMSGSPAALHKDILNAWDGIPKDMTATSENRIDPKGTPVVDFTRSTLNNGQSNRWLTDASYLVLKNITINYKLPVDLVSKMQLKNVTVGVSAENLFTTTKRRGMNPQQNFNGINDNIFVTPRVVSFSLNVGL</sequence>
<keyword evidence="2" id="KW-0472">Membrane</keyword>
<comment type="caution">
    <text evidence="5">The sequence shown here is derived from an EMBL/GenBank/DDBJ whole genome shotgun (WGS) entry which is preliminary data.</text>
</comment>
<dbReference type="SUPFAM" id="SSF56935">
    <property type="entry name" value="Porins"/>
    <property type="match status" value="1"/>
</dbReference>
<evidence type="ECO:0000256" key="2">
    <source>
        <dbReference type="PROSITE-ProRule" id="PRU01360"/>
    </source>
</evidence>
<keyword evidence="2" id="KW-0813">Transport</keyword>
<dbReference type="GO" id="GO:0015344">
    <property type="term" value="F:siderophore uptake transmembrane transporter activity"/>
    <property type="evidence" value="ECO:0007669"/>
    <property type="project" value="TreeGrafter"/>
</dbReference>
<reference evidence="5 6" key="1">
    <citation type="submission" date="2019-04" db="EMBL/GenBank/DDBJ databases">
        <title>Niastella caeni sp. nov., isolated from activated sludge.</title>
        <authorList>
            <person name="Sheng M."/>
        </authorList>
    </citation>
    <scope>NUCLEOTIDE SEQUENCE [LARGE SCALE GENOMIC DNA]</scope>
    <source>
        <strain evidence="5 6">HX-2-15</strain>
    </source>
</reference>
<name>A0A4S8HSA0_9BACT</name>
<dbReference type="InterPro" id="IPR039426">
    <property type="entry name" value="TonB-dep_rcpt-like"/>
</dbReference>
<dbReference type="Gene3D" id="2.170.130.10">
    <property type="entry name" value="TonB-dependent receptor, plug domain"/>
    <property type="match status" value="1"/>
</dbReference>
<comment type="similarity">
    <text evidence="2">Belongs to the TonB-dependent receptor family.</text>
</comment>
<organism evidence="5 6">
    <name type="scientific">Niastella caeni</name>
    <dbReference type="NCBI Taxonomy" id="2569763"/>
    <lineage>
        <taxon>Bacteria</taxon>
        <taxon>Pseudomonadati</taxon>
        <taxon>Bacteroidota</taxon>
        <taxon>Chitinophagia</taxon>
        <taxon>Chitinophagales</taxon>
        <taxon>Chitinophagaceae</taxon>
        <taxon>Niastella</taxon>
    </lineage>
</organism>
<accession>A0A4S8HSA0</accession>
<dbReference type="Pfam" id="PF07715">
    <property type="entry name" value="Plug"/>
    <property type="match status" value="1"/>
</dbReference>
<evidence type="ECO:0000259" key="4">
    <source>
        <dbReference type="Pfam" id="PF07715"/>
    </source>
</evidence>
<dbReference type="NCBIfam" id="TIGR04057">
    <property type="entry name" value="SusC_RagA_signa"/>
    <property type="match status" value="1"/>
</dbReference>
<dbReference type="GO" id="GO:0044718">
    <property type="term" value="P:siderophore transmembrane transport"/>
    <property type="evidence" value="ECO:0007669"/>
    <property type="project" value="TreeGrafter"/>
</dbReference>
<keyword evidence="6" id="KW-1185">Reference proteome</keyword>
<dbReference type="Gene3D" id="2.60.40.1120">
    <property type="entry name" value="Carboxypeptidase-like, regulatory domain"/>
    <property type="match status" value="1"/>
</dbReference>
<dbReference type="Proteomes" id="UP000306918">
    <property type="component" value="Unassembled WGS sequence"/>
</dbReference>
<dbReference type="InterPro" id="IPR023997">
    <property type="entry name" value="TonB-dep_OMP_SusC/RagA_CS"/>
</dbReference>
<keyword evidence="2" id="KW-0812">Transmembrane</keyword>
<dbReference type="InterPro" id="IPR037066">
    <property type="entry name" value="Plug_dom_sf"/>
</dbReference>
<dbReference type="Pfam" id="PF13715">
    <property type="entry name" value="CarbopepD_reg_2"/>
    <property type="match status" value="1"/>
</dbReference>
<keyword evidence="2" id="KW-1134">Transmembrane beta strand</keyword>
<dbReference type="OrthoDB" id="9768177at2"/>
<dbReference type="NCBIfam" id="TIGR04056">
    <property type="entry name" value="OMP_RagA_SusC"/>
    <property type="match status" value="1"/>
</dbReference>
<comment type="subcellular location">
    <subcellularLocation>
        <location evidence="2">Cell outer membrane</location>
        <topology evidence="2">Multi-pass membrane protein</topology>
    </subcellularLocation>
</comment>
<feature type="chain" id="PRO_5020233641" evidence="3">
    <location>
        <begin position="21"/>
        <end position="1075"/>
    </location>
</feature>
<dbReference type="GO" id="GO:0009279">
    <property type="term" value="C:cell outer membrane"/>
    <property type="evidence" value="ECO:0007669"/>
    <property type="project" value="UniProtKB-SubCell"/>
</dbReference>
<dbReference type="InterPro" id="IPR012910">
    <property type="entry name" value="Plug_dom"/>
</dbReference>
<gene>
    <name evidence="5" type="ORF">FAM09_21575</name>
</gene>
<evidence type="ECO:0000313" key="5">
    <source>
        <dbReference type="EMBL" id="THU35982.1"/>
    </source>
</evidence>
<feature type="signal peptide" evidence="3">
    <location>
        <begin position="1"/>
        <end position="20"/>
    </location>
</feature>
<evidence type="ECO:0000313" key="6">
    <source>
        <dbReference type="Proteomes" id="UP000306918"/>
    </source>
</evidence>
<dbReference type="AlphaFoldDB" id="A0A4S8HSA0"/>
<proteinExistence type="inferred from homology"/>
<dbReference type="PROSITE" id="PS52016">
    <property type="entry name" value="TONB_DEPENDENT_REC_3"/>
    <property type="match status" value="1"/>
</dbReference>
<dbReference type="PANTHER" id="PTHR30069:SF29">
    <property type="entry name" value="HEMOGLOBIN AND HEMOGLOBIN-HAPTOGLOBIN-BINDING PROTEIN 1-RELATED"/>
    <property type="match status" value="1"/>
</dbReference>
<dbReference type="EMBL" id="STFF01000006">
    <property type="protein sequence ID" value="THU35982.1"/>
    <property type="molecule type" value="Genomic_DNA"/>
</dbReference>
<protein>
    <submittedName>
        <fullName evidence="5">SusC/RagA family TonB-linked outer membrane protein</fullName>
    </submittedName>
</protein>
<evidence type="ECO:0000256" key="3">
    <source>
        <dbReference type="SAM" id="SignalP"/>
    </source>
</evidence>
<dbReference type="PANTHER" id="PTHR30069">
    <property type="entry name" value="TONB-DEPENDENT OUTER MEMBRANE RECEPTOR"/>
    <property type="match status" value="1"/>
</dbReference>
<evidence type="ECO:0000256" key="1">
    <source>
        <dbReference type="ARBA" id="ARBA00022729"/>
    </source>
</evidence>
<dbReference type="InterPro" id="IPR023996">
    <property type="entry name" value="TonB-dep_OMP_SusC/RagA"/>
</dbReference>
<feature type="domain" description="TonB-dependent receptor plug" evidence="4">
    <location>
        <begin position="113"/>
        <end position="220"/>
    </location>
</feature>
<keyword evidence="1 3" id="KW-0732">Signal</keyword>